<proteinExistence type="predicted"/>
<dbReference type="AlphaFoldDB" id="A0A9Q3GL39"/>
<protein>
    <submittedName>
        <fullName evidence="1">Uncharacterized protein</fullName>
    </submittedName>
</protein>
<accession>A0A9Q3GL39</accession>
<comment type="caution">
    <text evidence="1">The sequence shown here is derived from an EMBL/GenBank/DDBJ whole genome shotgun (WGS) entry which is preliminary data.</text>
</comment>
<sequence>MASSGNFDPFKTNDGCNEAEILDPPCTECLMKGKKCFQHFNPRSSKSLYFFVVKKPCKCPGVLLSNVKRYLWSKKDGPFGKKFPVSEAPTPYGTSGHSSLTGSRQREVARWTNVEGLIPTGGTPISSSSDFPIYIINNEGVMERIRRISDSPTGPDSE</sequence>
<reference evidence="1" key="1">
    <citation type="submission" date="2021-03" db="EMBL/GenBank/DDBJ databases">
        <title>Draft genome sequence of rust myrtle Austropuccinia psidii MF-1, a brazilian biotype.</title>
        <authorList>
            <person name="Quecine M.C."/>
            <person name="Pachon D.M.R."/>
            <person name="Bonatelli M.L."/>
            <person name="Correr F.H."/>
            <person name="Franceschini L.M."/>
            <person name="Leite T.F."/>
            <person name="Margarido G.R.A."/>
            <person name="Almeida C.A."/>
            <person name="Ferrarezi J.A."/>
            <person name="Labate C.A."/>
        </authorList>
    </citation>
    <scope>NUCLEOTIDE SEQUENCE</scope>
    <source>
        <strain evidence="1">MF-1</strain>
    </source>
</reference>
<organism evidence="1 2">
    <name type="scientific">Austropuccinia psidii MF-1</name>
    <dbReference type="NCBI Taxonomy" id="1389203"/>
    <lineage>
        <taxon>Eukaryota</taxon>
        <taxon>Fungi</taxon>
        <taxon>Dikarya</taxon>
        <taxon>Basidiomycota</taxon>
        <taxon>Pucciniomycotina</taxon>
        <taxon>Pucciniomycetes</taxon>
        <taxon>Pucciniales</taxon>
        <taxon>Sphaerophragmiaceae</taxon>
        <taxon>Austropuccinia</taxon>
    </lineage>
</organism>
<evidence type="ECO:0000313" key="1">
    <source>
        <dbReference type="EMBL" id="MBW0470920.1"/>
    </source>
</evidence>
<gene>
    <name evidence="1" type="ORF">O181_010635</name>
</gene>
<name>A0A9Q3GL39_9BASI</name>
<evidence type="ECO:0000313" key="2">
    <source>
        <dbReference type="Proteomes" id="UP000765509"/>
    </source>
</evidence>
<keyword evidence="2" id="KW-1185">Reference proteome</keyword>
<dbReference type="Proteomes" id="UP000765509">
    <property type="component" value="Unassembled WGS sequence"/>
</dbReference>
<dbReference type="EMBL" id="AVOT02002599">
    <property type="protein sequence ID" value="MBW0470920.1"/>
    <property type="molecule type" value="Genomic_DNA"/>
</dbReference>